<sequence>MIPYPPFIQPTLKSANQSSGFQDGEEKFQHSTPKYVLKVPIPSLATLQQAPQSDNKSKSGHKENNFSAMTFDQKKWNPDSQGSDNKCVLSQSAKKINTENDDGSSIVEKSFTEAAQKILKIKNLELENKVSLLVIENERLTTFLNDQFQENEKLTNDLQNHQASLQDLSKNYEDKLNIVLLENEKIVAINQTLTMRNEQMQNQIKRLQSEKDEEINKTRKEWAGKYQQQINQIDEMRKSEIHQVDNRIDKLQFEKSELQILIQEQQQKLMEFQIELKVRDQTLFDYENVKADLASKIHRIEMMSQTILAQEKRINDLESRLDIMVADNKQLHDVNEQLNQTQRILQGTMEDRQIEFDRESHKQKDFYELELRNLSNKNKQQIEEIKLKHQEQLQGQQAEIENELIKELEQYKMELETKQNEFNNNLLIWQEKEKTIIQENKKEIEIKDQMISTLKFSNQNLQEQMNQLQTLINKMQEDFESQYSQKETECVKMAKNIHLKEQALKQMSLRLDEICKQVKILEEQRDELSQEMKDKNNKLKDLEMKLDIVVKDNDTMENQLKNNQTQLQLSEQRYANLEQTSEQKIDDMKIQYSLEVQAQIEQCITQYQQTIKYEQDHSEQLMKNLKKQQEKAKHFELLSEQQLNDMEKLNKRIEELIDVCEQNGSKMMILENLLKERDNDYEVLNQKILSITENYELQIDVLKKQMYDMGIQNEDLASNLNETRETFISIVDYRLLEQDEWRKKIMNDLAEVTKQKIDQDQLIKKMRIQVQGLDEENRKNSEDSIKFKNQVYQLQQEVEEITRSMQMNFADKEQELQNKYENTIMDLSQQLNTLTIKFNDLVRKEKDNRFRLKLLKSNPQMKLPSELEDENCYETMKRKMEDQSQYLQRLILENDELKQQQYSHISKGSQIEQQKQKSQRQSMNIIKDYTTQDTDRTIRQNEHQKSMNPFKQQPVKALPVMNNSQNILDQKYASNRPIERDVYLGQTQNTRTDPHLYRKQSLQRF</sequence>
<feature type="coiled-coil region" evidence="1">
    <location>
        <begin position="451"/>
        <end position="478"/>
    </location>
</feature>
<dbReference type="AlphaFoldDB" id="A0D5R8"/>
<proteinExistence type="predicted"/>
<evidence type="ECO:0000313" key="3">
    <source>
        <dbReference type="EMBL" id="CAK78385.1"/>
    </source>
</evidence>
<dbReference type="Proteomes" id="UP000000600">
    <property type="component" value="Unassembled WGS sequence"/>
</dbReference>
<keyword evidence="1" id="KW-0175">Coiled coil</keyword>
<name>A0D5R8_PARTE</name>
<protein>
    <submittedName>
        <fullName evidence="3">Uncharacterized protein</fullName>
    </submittedName>
</protein>
<dbReference type="KEGG" id="ptm:GSPATT00013815001"/>
<reference evidence="3 4" key="1">
    <citation type="journal article" date="2006" name="Nature">
        <title>Global trends of whole-genome duplications revealed by the ciliate Paramecium tetraurelia.</title>
        <authorList>
            <consortium name="Genoscope"/>
            <person name="Aury J.-M."/>
            <person name="Jaillon O."/>
            <person name="Duret L."/>
            <person name="Noel B."/>
            <person name="Jubin C."/>
            <person name="Porcel B.M."/>
            <person name="Segurens B."/>
            <person name="Daubin V."/>
            <person name="Anthouard V."/>
            <person name="Aiach N."/>
            <person name="Arnaiz O."/>
            <person name="Billaut A."/>
            <person name="Beisson J."/>
            <person name="Blanc I."/>
            <person name="Bouhouche K."/>
            <person name="Camara F."/>
            <person name="Duharcourt S."/>
            <person name="Guigo R."/>
            <person name="Gogendeau D."/>
            <person name="Katinka M."/>
            <person name="Keller A.-M."/>
            <person name="Kissmehl R."/>
            <person name="Klotz C."/>
            <person name="Koll F."/>
            <person name="Le Moue A."/>
            <person name="Lepere C."/>
            <person name="Malinsky S."/>
            <person name="Nowacki M."/>
            <person name="Nowak J.K."/>
            <person name="Plattner H."/>
            <person name="Poulain J."/>
            <person name="Ruiz F."/>
            <person name="Serrano V."/>
            <person name="Zagulski M."/>
            <person name="Dessen P."/>
            <person name="Betermier M."/>
            <person name="Weissenbach J."/>
            <person name="Scarpelli C."/>
            <person name="Schachter V."/>
            <person name="Sperling L."/>
            <person name="Meyer E."/>
            <person name="Cohen J."/>
            <person name="Wincker P."/>
        </authorList>
    </citation>
    <scope>NUCLEOTIDE SEQUENCE [LARGE SCALE GENOMIC DNA]</scope>
    <source>
        <strain evidence="3 4">Stock d4-2</strain>
    </source>
</reference>
<feature type="region of interest" description="Disordered" evidence="2">
    <location>
        <begin position="1"/>
        <end position="29"/>
    </location>
</feature>
<feature type="coiled-coil region" evidence="1">
    <location>
        <begin position="144"/>
        <end position="217"/>
    </location>
</feature>
<dbReference type="OMA" id="NGSKMMI"/>
<feature type="compositionally biased region" description="Polar residues" evidence="2">
    <location>
        <begin position="11"/>
        <end position="21"/>
    </location>
</feature>
<dbReference type="InParanoid" id="A0D5R8"/>
<evidence type="ECO:0000313" key="4">
    <source>
        <dbReference type="Proteomes" id="UP000000600"/>
    </source>
</evidence>
<keyword evidence="4" id="KW-1185">Reference proteome</keyword>
<gene>
    <name evidence="3" type="ORF">GSPATT00013815001</name>
</gene>
<dbReference type="STRING" id="5888.A0D5R8"/>
<feature type="coiled-coil region" evidence="1">
    <location>
        <begin position="504"/>
        <end position="587"/>
    </location>
</feature>
<dbReference type="HOGENOM" id="CLU_298882_0_0_1"/>
<dbReference type="eggNOG" id="ENOG502SWYC">
    <property type="taxonomic scope" value="Eukaryota"/>
</dbReference>
<feature type="coiled-coil region" evidence="1">
    <location>
        <begin position="364"/>
        <end position="425"/>
    </location>
</feature>
<evidence type="ECO:0000256" key="1">
    <source>
        <dbReference type="SAM" id="Coils"/>
    </source>
</evidence>
<feature type="coiled-coil region" evidence="1">
    <location>
        <begin position="248"/>
        <end position="275"/>
    </location>
</feature>
<feature type="coiled-coil region" evidence="1">
    <location>
        <begin position="618"/>
        <end position="663"/>
    </location>
</feature>
<evidence type="ECO:0000256" key="2">
    <source>
        <dbReference type="SAM" id="MobiDB-lite"/>
    </source>
</evidence>
<dbReference type="GeneID" id="5031566"/>
<feature type="coiled-coil region" evidence="1">
    <location>
        <begin position="810"/>
        <end position="837"/>
    </location>
</feature>
<dbReference type="RefSeq" id="XP_001445782.1">
    <property type="nucleotide sequence ID" value="XM_001445745.1"/>
</dbReference>
<dbReference type="EMBL" id="CT868307">
    <property type="protein sequence ID" value="CAK78385.1"/>
    <property type="molecule type" value="Genomic_DNA"/>
</dbReference>
<accession>A0D5R8</accession>
<organism evidence="3 4">
    <name type="scientific">Paramecium tetraurelia</name>
    <dbReference type="NCBI Taxonomy" id="5888"/>
    <lineage>
        <taxon>Eukaryota</taxon>
        <taxon>Sar</taxon>
        <taxon>Alveolata</taxon>
        <taxon>Ciliophora</taxon>
        <taxon>Intramacronucleata</taxon>
        <taxon>Oligohymenophorea</taxon>
        <taxon>Peniculida</taxon>
        <taxon>Parameciidae</taxon>
        <taxon>Paramecium</taxon>
    </lineage>
</organism>
<dbReference type="OrthoDB" id="298167at2759"/>